<evidence type="ECO:0000313" key="2">
    <source>
        <dbReference type="EMBL" id="PIO58098.1"/>
    </source>
</evidence>
<name>A0A2G9TJL3_TELCI</name>
<keyword evidence="3" id="KW-1185">Reference proteome</keyword>
<evidence type="ECO:0000256" key="1">
    <source>
        <dbReference type="SAM" id="MobiDB-lite"/>
    </source>
</evidence>
<dbReference type="OrthoDB" id="10039910at2759"/>
<dbReference type="PANTHER" id="PTHR45786">
    <property type="entry name" value="DNA BINDING PROTEIN-LIKE"/>
    <property type="match status" value="1"/>
</dbReference>
<dbReference type="EMBL" id="KZ362413">
    <property type="protein sequence ID" value="PIO58098.1"/>
    <property type="molecule type" value="Genomic_DNA"/>
</dbReference>
<sequence length="289" mass="32461">MEAHDQVHVHSRDSSMEEFYCHGGAAASSKKFHGQHQELQFGPSNGFDGSSSGDARGRGPYCYRIHGQVYHRIGPLHPEEGVERRYGQIYILDTEMAAQQRTGDVRNADCDPGLMRSLSELISNINSYAQSFKMMSEVEQAEIALAESENRPPVNIRMVFEESRQQGLIRRQYDIPTANEVAVVYVGEDNDVPVSRSLAVHLRRPAGEQLSNIRDIDKICDPLTYPLLFPTGAGGWDPSLTNNRGGRITQKDYYSYLFSIRDSFNPILHAGNCANNLQWMHTSKLSRIA</sequence>
<dbReference type="PANTHER" id="PTHR45786:SF74">
    <property type="entry name" value="ATP-DEPENDENT DNA HELICASE"/>
    <property type="match status" value="1"/>
</dbReference>
<gene>
    <name evidence="2" type="ORF">TELCIR_20473</name>
</gene>
<dbReference type="Proteomes" id="UP000230423">
    <property type="component" value="Unassembled WGS sequence"/>
</dbReference>
<dbReference type="AlphaFoldDB" id="A0A2G9TJL3"/>
<organism evidence="2 3">
    <name type="scientific">Teladorsagia circumcincta</name>
    <name type="common">Brown stomach worm</name>
    <name type="synonym">Ostertagia circumcincta</name>
    <dbReference type="NCBI Taxonomy" id="45464"/>
    <lineage>
        <taxon>Eukaryota</taxon>
        <taxon>Metazoa</taxon>
        <taxon>Ecdysozoa</taxon>
        <taxon>Nematoda</taxon>
        <taxon>Chromadorea</taxon>
        <taxon>Rhabditida</taxon>
        <taxon>Rhabditina</taxon>
        <taxon>Rhabditomorpha</taxon>
        <taxon>Strongyloidea</taxon>
        <taxon>Trichostrongylidae</taxon>
        <taxon>Teladorsagia</taxon>
    </lineage>
</organism>
<evidence type="ECO:0008006" key="4">
    <source>
        <dbReference type="Google" id="ProtNLM"/>
    </source>
</evidence>
<protein>
    <recommendedName>
        <fullName evidence="4">Helitron helicase-like domain-containing protein</fullName>
    </recommendedName>
</protein>
<reference evidence="2 3" key="1">
    <citation type="submission" date="2015-09" db="EMBL/GenBank/DDBJ databases">
        <title>Draft genome of the parasitic nematode Teladorsagia circumcincta isolate WARC Sus (inbred).</title>
        <authorList>
            <person name="Mitreva M."/>
        </authorList>
    </citation>
    <scope>NUCLEOTIDE SEQUENCE [LARGE SCALE GENOMIC DNA]</scope>
    <source>
        <strain evidence="2 3">S</strain>
    </source>
</reference>
<proteinExistence type="predicted"/>
<feature type="region of interest" description="Disordered" evidence="1">
    <location>
        <begin position="32"/>
        <end position="53"/>
    </location>
</feature>
<accession>A0A2G9TJL3</accession>
<evidence type="ECO:0000313" key="3">
    <source>
        <dbReference type="Proteomes" id="UP000230423"/>
    </source>
</evidence>